<reference evidence="3" key="1">
    <citation type="submission" date="2021-05" db="EMBL/GenBank/DDBJ databases">
        <title>A free-living protist that lacks canonical eukaryotic 1 DNA replication and segregation systems.</title>
        <authorList>
            <person name="Salas-Leiva D.E."/>
            <person name="Tromer E.C."/>
            <person name="Curtis B.A."/>
            <person name="Jerlstrom-Hultqvist J."/>
            <person name="Kolisko M."/>
            <person name="Yi Z."/>
            <person name="Salas-Leiva J.S."/>
            <person name="Gallot-Lavallee L."/>
            <person name="Kops G.J.P.L."/>
            <person name="Archibald J.M."/>
            <person name="Simpson A.G.B."/>
            <person name="Roger A.J."/>
        </authorList>
    </citation>
    <scope>NUCLEOTIDE SEQUENCE</scope>
    <source>
        <strain evidence="3">BICM</strain>
    </source>
</reference>
<dbReference type="PANTHER" id="PTHR24115">
    <property type="entry name" value="KINESIN-RELATED"/>
    <property type="match status" value="1"/>
</dbReference>
<gene>
    <name evidence="3" type="ORF">J8273_7877</name>
</gene>
<feature type="binding site" evidence="1">
    <location>
        <begin position="127"/>
        <end position="134"/>
    </location>
    <ligand>
        <name>ATP</name>
        <dbReference type="ChEBI" id="CHEBI:30616"/>
    </ligand>
</feature>
<dbReference type="GO" id="GO:0008017">
    <property type="term" value="F:microtubule binding"/>
    <property type="evidence" value="ECO:0007669"/>
    <property type="project" value="InterPro"/>
</dbReference>
<dbReference type="InterPro" id="IPR013761">
    <property type="entry name" value="SAM/pointed_sf"/>
</dbReference>
<evidence type="ECO:0000313" key="3">
    <source>
        <dbReference type="EMBL" id="KAG9390526.1"/>
    </source>
</evidence>
<evidence type="ECO:0000256" key="1">
    <source>
        <dbReference type="PROSITE-ProRule" id="PRU00283"/>
    </source>
</evidence>
<dbReference type="AlphaFoldDB" id="A0A8J6APV0"/>
<organism evidence="3 4">
    <name type="scientific">Carpediemonas membranifera</name>
    <dbReference type="NCBI Taxonomy" id="201153"/>
    <lineage>
        <taxon>Eukaryota</taxon>
        <taxon>Metamonada</taxon>
        <taxon>Carpediemonas-like organisms</taxon>
        <taxon>Carpediemonas</taxon>
    </lineage>
</organism>
<dbReference type="Gene3D" id="3.40.850.10">
    <property type="entry name" value="Kinesin motor domain"/>
    <property type="match status" value="1"/>
</dbReference>
<keyword evidence="1" id="KW-0067">ATP-binding</keyword>
<dbReference type="Pfam" id="PF00225">
    <property type="entry name" value="Kinesin"/>
    <property type="match status" value="1"/>
</dbReference>
<name>A0A8J6APV0_9EUKA</name>
<dbReference type="Gene3D" id="1.10.150.50">
    <property type="entry name" value="Transcription Factor, Ets-1"/>
    <property type="match status" value="1"/>
</dbReference>
<proteinExistence type="inferred from homology"/>
<dbReference type="OrthoDB" id="3176171at2759"/>
<dbReference type="GO" id="GO:0005524">
    <property type="term" value="F:ATP binding"/>
    <property type="evidence" value="ECO:0007669"/>
    <property type="project" value="UniProtKB-UniRule"/>
</dbReference>
<dbReference type="GO" id="GO:0005871">
    <property type="term" value="C:kinesin complex"/>
    <property type="evidence" value="ECO:0007669"/>
    <property type="project" value="TreeGrafter"/>
</dbReference>
<dbReference type="PANTHER" id="PTHR24115:SF799">
    <property type="entry name" value="KINESIN-LIKE PROTEIN"/>
    <property type="match status" value="1"/>
</dbReference>
<sequence length="493" mass="54333">MAIKPTIQQLKANRAAFERLIAHAESSVNEEPEPASVGKDFTVVSRTRPIFEHEDSFRIIYPHGRTVTVHEPTLHFRADKAKLDDKSFTLNHNFGPSSSNEEVYEMIGTDFINLPAGGGTAVLFAYGQTGTGKTYTVNAITKLMAQDLFNALSPTQKVVVSFVEILGDAAYDLPSHRPVRIMEDKFSSVVLDGCDTRDCPSPEAFLEMSETALAHRRTVATLKNDTSSRSHALTKISVLETDPVKSAGGASEGILFLVDLAGSERAADRAAHDAARLEEAKQINTSLMTLKDCIKGRARQGTGAHLHIPYRSSKLTLVLKDIFELATVRPTRCVVVACTSPHAADASHSINTLRYAQTLMSAPKTKLLAPNKHDPKTWSKERACSWLTAVSKGALNVADMLPNEGDNGLVLSQLTEQEFIERATRSGKVDFKRAKAYYVKLWEFVADARTKQRKAVLKARDKTAAQKEEDQFHKELIARSAREAAGWTGRDKW</sequence>
<dbReference type="GO" id="GO:0016887">
    <property type="term" value="F:ATP hydrolysis activity"/>
    <property type="evidence" value="ECO:0007669"/>
    <property type="project" value="TreeGrafter"/>
</dbReference>
<comment type="caution">
    <text evidence="3">The sequence shown here is derived from an EMBL/GenBank/DDBJ whole genome shotgun (WGS) entry which is preliminary data.</text>
</comment>
<evidence type="ECO:0000313" key="4">
    <source>
        <dbReference type="Proteomes" id="UP000717585"/>
    </source>
</evidence>
<dbReference type="GO" id="GO:0005874">
    <property type="term" value="C:microtubule"/>
    <property type="evidence" value="ECO:0007669"/>
    <property type="project" value="TreeGrafter"/>
</dbReference>
<dbReference type="GO" id="GO:0003777">
    <property type="term" value="F:microtubule motor activity"/>
    <property type="evidence" value="ECO:0007669"/>
    <property type="project" value="InterPro"/>
</dbReference>
<dbReference type="PROSITE" id="PS50067">
    <property type="entry name" value="KINESIN_MOTOR_2"/>
    <property type="match status" value="1"/>
</dbReference>
<comment type="similarity">
    <text evidence="1">Belongs to the TRAFAC class myosin-kinesin ATPase superfamily. Kinesin family.</text>
</comment>
<accession>A0A8J6APV0</accession>
<keyword evidence="1" id="KW-0505">Motor protein</keyword>
<feature type="domain" description="Kinesin motor" evidence="2">
    <location>
        <begin position="40"/>
        <end position="362"/>
    </location>
</feature>
<dbReference type="InterPro" id="IPR027417">
    <property type="entry name" value="P-loop_NTPase"/>
</dbReference>
<evidence type="ECO:0000259" key="2">
    <source>
        <dbReference type="PROSITE" id="PS50067"/>
    </source>
</evidence>
<keyword evidence="1" id="KW-0547">Nucleotide-binding</keyword>
<dbReference type="SUPFAM" id="SSF47769">
    <property type="entry name" value="SAM/Pointed domain"/>
    <property type="match status" value="1"/>
</dbReference>
<dbReference type="SMART" id="SM00129">
    <property type="entry name" value="KISc"/>
    <property type="match status" value="1"/>
</dbReference>
<dbReference type="Proteomes" id="UP000717585">
    <property type="component" value="Unassembled WGS sequence"/>
</dbReference>
<keyword evidence="4" id="KW-1185">Reference proteome</keyword>
<dbReference type="InterPro" id="IPR027640">
    <property type="entry name" value="Kinesin-like_fam"/>
</dbReference>
<dbReference type="PRINTS" id="PR00380">
    <property type="entry name" value="KINESINHEAVY"/>
</dbReference>
<dbReference type="InterPro" id="IPR036961">
    <property type="entry name" value="Kinesin_motor_dom_sf"/>
</dbReference>
<dbReference type="SUPFAM" id="SSF52540">
    <property type="entry name" value="P-loop containing nucleoside triphosphate hydrolases"/>
    <property type="match status" value="1"/>
</dbReference>
<dbReference type="InterPro" id="IPR001752">
    <property type="entry name" value="Kinesin_motor_dom"/>
</dbReference>
<dbReference type="EMBL" id="JAHDYR010000064">
    <property type="protein sequence ID" value="KAG9390526.1"/>
    <property type="molecule type" value="Genomic_DNA"/>
</dbReference>
<protein>
    <submittedName>
        <fullName evidence="3">Kinesin motor domain</fullName>
    </submittedName>
</protein>
<dbReference type="GO" id="GO:0007018">
    <property type="term" value="P:microtubule-based movement"/>
    <property type="evidence" value="ECO:0007669"/>
    <property type="project" value="InterPro"/>
</dbReference>